<evidence type="ECO:0008006" key="11">
    <source>
        <dbReference type="Google" id="ProtNLM"/>
    </source>
</evidence>
<protein>
    <recommendedName>
        <fullName evidence="11">Sodium-translocating pyrophosphatase</fullName>
    </recommendedName>
</protein>
<evidence type="ECO:0000256" key="8">
    <source>
        <dbReference type="ARBA" id="ARBA00023136"/>
    </source>
</evidence>
<evidence type="ECO:0000256" key="7">
    <source>
        <dbReference type="ARBA" id="ARBA00023065"/>
    </source>
</evidence>
<keyword evidence="8 9" id="KW-0472">Membrane</keyword>
<feature type="transmembrane region" description="Helical" evidence="9">
    <location>
        <begin position="131"/>
        <end position="151"/>
    </location>
</feature>
<feature type="transmembrane region" description="Helical" evidence="9">
    <location>
        <begin position="53"/>
        <end position="72"/>
    </location>
</feature>
<sequence>MRTEDRTSAGHAGRVLAGVIAGVGVCLLSGSASAAETAAETAAGQGGAGLSPLWYLAPVGAVLALAFALFFYRSMMRTSEGDPEMAEIAASVRAGAMAYLRQQYKMVAVFFAVAFVILMVMAFGLRAQSRLVPFAFLTGGFFSGLCGYIGMRTATNA</sequence>
<dbReference type="EMBL" id="BARS01045279">
    <property type="protein sequence ID" value="GAG30918.1"/>
    <property type="molecule type" value="Genomic_DNA"/>
</dbReference>
<keyword evidence="5" id="KW-1278">Translocase</keyword>
<name>X0X2P9_9ZZZZ</name>
<keyword evidence="4" id="KW-0460">Magnesium</keyword>
<dbReference type="InterPro" id="IPR004131">
    <property type="entry name" value="PPase-energised_H-pump"/>
</dbReference>
<evidence type="ECO:0000256" key="1">
    <source>
        <dbReference type="ARBA" id="ARBA00004127"/>
    </source>
</evidence>
<reference evidence="10" key="1">
    <citation type="journal article" date="2014" name="Front. Microbiol.">
        <title>High frequency of phylogenetically diverse reductive dehalogenase-homologous genes in deep subseafloor sedimentary metagenomes.</title>
        <authorList>
            <person name="Kawai M."/>
            <person name="Futagami T."/>
            <person name="Toyoda A."/>
            <person name="Takaki Y."/>
            <person name="Nishi S."/>
            <person name="Hori S."/>
            <person name="Arai W."/>
            <person name="Tsubouchi T."/>
            <person name="Morono Y."/>
            <person name="Uchiyama I."/>
            <person name="Ito T."/>
            <person name="Fujiyama A."/>
            <person name="Inagaki F."/>
            <person name="Takami H."/>
        </authorList>
    </citation>
    <scope>NUCLEOTIDE SEQUENCE</scope>
    <source>
        <strain evidence="10">Expedition CK06-06</strain>
    </source>
</reference>
<comment type="caution">
    <text evidence="10">The sequence shown here is derived from an EMBL/GenBank/DDBJ whole genome shotgun (WGS) entry which is preliminary data.</text>
</comment>
<evidence type="ECO:0000256" key="9">
    <source>
        <dbReference type="SAM" id="Phobius"/>
    </source>
</evidence>
<gene>
    <name evidence="10" type="ORF">S01H1_68281</name>
</gene>
<evidence type="ECO:0000256" key="3">
    <source>
        <dbReference type="ARBA" id="ARBA00022692"/>
    </source>
</evidence>
<dbReference type="GO" id="GO:0012505">
    <property type="term" value="C:endomembrane system"/>
    <property type="evidence" value="ECO:0007669"/>
    <property type="project" value="UniProtKB-SubCell"/>
</dbReference>
<dbReference type="AlphaFoldDB" id="X0X2P9"/>
<organism evidence="10">
    <name type="scientific">marine sediment metagenome</name>
    <dbReference type="NCBI Taxonomy" id="412755"/>
    <lineage>
        <taxon>unclassified sequences</taxon>
        <taxon>metagenomes</taxon>
        <taxon>ecological metagenomes</taxon>
    </lineage>
</organism>
<comment type="subcellular location">
    <subcellularLocation>
        <location evidence="1">Endomembrane system</location>
        <topology evidence="1">Multi-pass membrane protein</topology>
    </subcellularLocation>
</comment>
<keyword evidence="7" id="KW-0406">Ion transport</keyword>
<evidence type="ECO:0000256" key="4">
    <source>
        <dbReference type="ARBA" id="ARBA00022842"/>
    </source>
</evidence>
<evidence type="ECO:0000256" key="5">
    <source>
        <dbReference type="ARBA" id="ARBA00022967"/>
    </source>
</evidence>
<dbReference type="Pfam" id="PF03030">
    <property type="entry name" value="H_PPase"/>
    <property type="match status" value="1"/>
</dbReference>
<proteinExistence type="predicted"/>
<keyword evidence="6 9" id="KW-1133">Transmembrane helix</keyword>
<keyword evidence="3 9" id="KW-0812">Transmembrane</keyword>
<dbReference type="GO" id="GO:0004427">
    <property type="term" value="F:inorganic diphosphate phosphatase activity"/>
    <property type="evidence" value="ECO:0007669"/>
    <property type="project" value="InterPro"/>
</dbReference>
<dbReference type="GO" id="GO:0016020">
    <property type="term" value="C:membrane"/>
    <property type="evidence" value="ECO:0007669"/>
    <property type="project" value="InterPro"/>
</dbReference>
<feature type="non-terminal residue" evidence="10">
    <location>
        <position position="157"/>
    </location>
</feature>
<evidence type="ECO:0000313" key="10">
    <source>
        <dbReference type="EMBL" id="GAG30918.1"/>
    </source>
</evidence>
<keyword evidence="2" id="KW-0813">Transport</keyword>
<evidence type="ECO:0000256" key="2">
    <source>
        <dbReference type="ARBA" id="ARBA00022448"/>
    </source>
</evidence>
<dbReference type="GO" id="GO:0009678">
    <property type="term" value="F:diphosphate hydrolysis-driven proton transmembrane transporter activity"/>
    <property type="evidence" value="ECO:0007669"/>
    <property type="project" value="InterPro"/>
</dbReference>
<accession>X0X2P9</accession>
<evidence type="ECO:0000256" key="6">
    <source>
        <dbReference type="ARBA" id="ARBA00022989"/>
    </source>
</evidence>
<feature type="transmembrane region" description="Helical" evidence="9">
    <location>
        <begin position="107"/>
        <end position="125"/>
    </location>
</feature>